<keyword evidence="3 12" id="KW-1134">Transmembrane beta strand</keyword>
<evidence type="ECO:0000256" key="13">
    <source>
        <dbReference type="RuleBase" id="RU003357"/>
    </source>
</evidence>
<dbReference type="Gene3D" id="2.40.170.20">
    <property type="entry name" value="TonB-dependent receptor, beta-barrel domain"/>
    <property type="match status" value="1"/>
</dbReference>
<dbReference type="Pfam" id="PF00593">
    <property type="entry name" value="TonB_dep_Rec_b-barrel"/>
    <property type="match status" value="1"/>
</dbReference>
<keyword evidence="10 12" id="KW-0472">Membrane</keyword>
<keyword evidence="5 12" id="KW-0812">Transmembrane</keyword>
<feature type="domain" description="TonB-dependent receptor-like beta-barrel" evidence="15">
    <location>
        <begin position="319"/>
        <end position="730"/>
    </location>
</feature>
<reference evidence="18" key="1">
    <citation type="journal article" date="2019" name="Int. J. Syst. Evol. Microbiol.">
        <title>The Global Catalogue of Microorganisms (GCM) 10K type strain sequencing project: providing services to taxonomists for standard genome sequencing and annotation.</title>
        <authorList>
            <consortium name="The Broad Institute Genomics Platform"/>
            <consortium name="The Broad Institute Genome Sequencing Center for Infectious Disease"/>
            <person name="Wu L."/>
            <person name="Ma J."/>
        </authorList>
    </citation>
    <scope>NUCLEOTIDE SEQUENCE [LARGE SCALE GENOMIC DNA]</scope>
    <source>
        <strain evidence="18">KCTC 42255</strain>
    </source>
</reference>
<keyword evidence="11 12" id="KW-0998">Cell outer membrane</keyword>
<feature type="domain" description="TonB-dependent receptor plug" evidence="16">
    <location>
        <begin position="112"/>
        <end position="220"/>
    </location>
</feature>
<organism evidence="17 18">
    <name type="scientific">Mesonia sediminis</name>
    <dbReference type="NCBI Taxonomy" id="1703946"/>
    <lineage>
        <taxon>Bacteria</taxon>
        <taxon>Pseudomonadati</taxon>
        <taxon>Bacteroidota</taxon>
        <taxon>Flavobacteriia</taxon>
        <taxon>Flavobacteriales</taxon>
        <taxon>Flavobacteriaceae</taxon>
        <taxon>Mesonia</taxon>
    </lineage>
</organism>
<proteinExistence type="inferred from homology"/>
<keyword evidence="2 12" id="KW-0813">Transport</keyword>
<keyword evidence="9 13" id="KW-0798">TonB box</keyword>
<evidence type="ECO:0000259" key="16">
    <source>
        <dbReference type="Pfam" id="PF07715"/>
    </source>
</evidence>
<dbReference type="InterPro" id="IPR036942">
    <property type="entry name" value="Beta-barrel_TonB_sf"/>
</dbReference>
<evidence type="ECO:0000256" key="5">
    <source>
        <dbReference type="ARBA" id="ARBA00022692"/>
    </source>
</evidence>
<name>A0ABW5SIF2_9FLAO</name>
<dbReference type="EMBL" id="JBHULZ010000041">
    <property type="protein sequence ID" value="MFD2698390.1"/>
    <property type="molecule type" value="Genomic_DNA"/>
</dbReference>
<evidence type="ECO:0000256" key="12">
    <source>
        <dbReference type="PROSITE-ProRule" id="PRU01360"/>
    </source>
</evidence>
<evidence type="ECO:0000256" key="3">
    <source>
        <dbReference type="ARBA" id="ARBA00022452"/>
    </source>
</evidence>
<evidence type="ECO:0000256" key="2">
    <source>
        <dbReference type="ARBA" id="ARBA00022448"/>
    </source>
</evidence>
<keyword evidence="17" id="KW-0675">Receptor</keyword>
<evidence type="ECO:0000256" key="9">
    <source>
        <dbReference type="ARBA" id="ARBA00023077"/>
    </source>
</evidence>
<dbReference type="PROSITE" id="PS52016">
    <property type="entry name" value="TONB_DEPENDENT_REC_3"/>
    <property type="match status" value="1"/>
</dbReference>
<dbReference type="RefSeq" id="WP_379047871.1">
    <property type="nucleotide sequence ID" value="NZ_JBHULZ010000041.1"/>
</dbReference>
<evidence type="ECO:0000259" key="15">
    <source>
        <dbReference type="Pfam" id="PF00593"/>
    </source>
</evidence>
<dbReference type="Gene3D" id="2.170.130.10">
    <property type="entry name" value="TonB-dependent receptor, plug domain"/>
    <property type="match status" value="1"/>
</dbReference>
<dbReference type="InterPro" id="IPR012910">
    <property type="entry name" value="Plug_dom"/>
</dbReference>
<dbReference type="PANTHER" id="PTHR32552">
    <property type="entry name" value="FERRICHROME IRON RECEPTOR-RELATED"/>
    <property type="match status" value="1"/>
</dbReference>
<comment type="caution">
    <text evidence="17">The sequence shown here is derived from an EMBL/GenBank/DDBJ whole genome shotgun (WGS) entry which is preliminary data.</text>
</comment>
<keyword evidence="18" id="KW-1185">Reference proteome</keyword>
<feature type="chain" id="PRO_5045851837" evidence="14">
    <location>
        <begin position="19"/>
        <end position="799"/>
    </location>
</feature>
<dbReference type="Gene3D" id="2.60.40.1120">
    <property type="entry name" value="Carboxypeptidase-like, regulatory domain"/>
    <property type="match status" value="1"/>
</dbReference>
<dbReference type="PANTHER" id="PTHR32552:SF68">
    <property type="entry name" value="FERRICHROME OUTER MEMBRANE TRANSPORTER_PHAGE RECEPTOR"/>
    <property type="match status" value="1"/>
</dbReference>
<dbReference type="Pfam" id="PF13715">
    <property type="entry name" value="CarbopepD_reg_2"/>
    <property type="match status" value="1"/>
</dbReference>
<evidence type="ECO:0000256" key="14">
    <source>
        <dbReference type="SAM" id="SignalP"/>
    </source>
</evidence>
<evidence type="ECO:0000256" key="10">
    <source>
        <dbReference type="ARBA" id="ARBA00023136"/>
    </source>
</evidence>
<dbReference type="Proteomes" id="UP001597357">
    <property type="component" value="Unassembled WGS sequence"/>
</dbReference>
<keyword evidence="7" id="KW-0408">Iron</keyword>
<keyword evidence="6 14" id="KW-0732">Signal</keyword>
<dbReference type="InterPro" id="IPR008969">
    <property type="entry name" value="CarboxyPept-like_regulatory"/>
</dbReference>
<dbReference type="InterPro" id="IPR039426">
    <property type="entry name" value="TonB-dep_rcpt-like"/>
</dbReference>
<keyword evidence="8" id="KW-0406">Ion transport</keyword>
<keyword evidence="4" id="KW-0410">Iron transport</keyword>
<evidence type="ECO:0000313" key="17">
    <source>
        <dbReference type="EMBL" id="MFD2698390.1"/>
    </source>
</evidence>
<evidence type="ECO:0000256" key="4">
    <source>
        <dbReference type="ARBA" id="ARBA00022496"/>
    </source>
</evidence>
<evidence type="ECO:0000256" key="6">
    <source>
        <dbReference type="ARBA" id="ARBA00022729"/>
    </source>
</evidence>
<comment type="similarity">
    <text evidence="12 13">Belongs to the TonB-dependent receptor family.</text>
</comment>
<dbReference type="SUPFAM" id="SSF49464">
    <property type="entry name" value="Carboxypeptidase regulatory domain-like"/>
    <property type="match status" value="1"/>
</dbReference>
<evidence type="ECO:0000313" key="18">
    <source>
        <dbReference type="Proteomes" id="UP001597357"/>
    </source>
</evidence>
<evidence type="ECO:0000256" key="11">
    <source>
        <dbReference type="ARBA" id="ARBA00023237"/>
    </source>
</evidence>
<sequence>MRIVLFLVGLISASIVSAQEATYFLAGEISRNEKPVPYAQISIEGTKMGTLSDQNGKYRLKLKKGNYNLVVTSGNTKKVEVFLNKDTRLNISLDGVEENLEEVFIQALRATNKTPIAYTNLEEDEIDERNLGQDIPVLMGYMPGVVMTSDAGAGIGYTSLRVRGSDASRTNVTINGIPYNDAESQGSFWVNLSDMASSIESLQLQRGVGTSTNGAGAFGASINIATKDFSEKAYAELSNSYGSFNTHKHTLNFSTGLFNQHWEISGRASVLESDGYIDRASSSMRSYFLQAAFIDENTKIKAITFGNKEKTYQAWYGIDANQLKEDRRYNPAGEYTTDEGVVKYYDNQTDNYWQDHYQLLWNQTYDSRWSSNFALHYTRGKGYYEEFQEDASLNDYNLPSFTANGELVETSDLINTKWLDNHFYGTTFSVQYNFKRINALIGGGANRYEGDHFGEVIYTRFAQNKEPYAPYYDNDAVKTDANLYTKISYALSNKLNTYIDLQGRWIGYETNGAIEEGIPLGVDEQYSFFNPKFGLTYQPAEDHQLYFSYAKAHREPSRSDFENALFNNADVEPESLDDFEWGWRWQTPKLVLNANFYYMNYKNQLVLTGEIDAEGGAVRENVGDSYRAGIELDASIKLANTLSLHPNVAISRNQNRDFKTRFDGELQNFGNTEIAFSPSVVAANAIRFSPVKNLQINWLSKYVGEQYMSNLEREASRLDDYFINDLNLQYVWEKPPFFNEIVFTGLVNNIFNVKYVSNGYYFNYEVENTNIPSGLETLEGAGYYPQATINFLFGINLKF</sequence>
<comment type="subcellular location">
    <subcellularLocation>
        <location evidence="1 12">Cell outer membrane</location>
        <topology evidence="1 12">Multi-pass membrane protein</topology>
    </subcellularLocation>
</comment>
<accession>A0ABW5SIF2</accession>
<dbReference type="SUPFAM" id="SSF56935">
    <property type="entry name" value="Porins"/>
    <property type="match status" value="1"/>
</dbReference>
<feature type="signal peptide" evidence="14">
    <location>
        <begin position="1"/>
        <end position="18"/>
    </location>
</feature>
<evidence type="ECO:0000256" key="7">
    <source>
        <dbReference type="ARBA" id="ARBA00023004"/>
    </source>
</evidence>
<dbReference type="Pfam" id="PF07715">
    <property type="entry name" value="Plug"/>
    <property type="match status" value="1"/>
</dbReference>
<evidence type="ECO:0000256" key="1">
    <source>
        <dbReference type="ARBA" id="ARBA00004571"/>
    </source>
</evidence>
<evidence type="ECO:0000256" key="8">
    <source>
        <dbReference type="ARBA" id="ARBA00023065"/>
    </source>
</evidence>
<dbReference type="InterPro" id="IPR000531">
    <property type="entry name" value="Beta-barrel_TonB"/>
</dbReference>
<dbReference type="InterPro" id="IPR037066">
    <property type="entry name" value="Plug_dom_sf"/>
</dbReference>
<gene>
    <name evidence="17" type="ORF">ACFSQ0_10330</name>
</gene>
<protein>
    <submittedName>
        <fullName evidence="17">TonB-dependent receptor</fullName>
    </submittedName>
</protein>